<dbReference type="Pfam" id="PF04113">
    <property type="entry name" value="Gpi16"/>
    <property type="match status" value="2"/>
</dbReference>
<dbReference type="PANTHER" id="PTHR12959">
    <property type="entry name" value="GPI TRANSAMIDASE COMPONENT PIG-T-RELATED"/>
    <property type="match status" value="1"/>
</dbReference>
<dbReference type="AlphaFoldDB" id="A0AAU9IB77"/>
<proteinExistence type="predicted"/>
<dbReference type="PANTHER" id="PTHR12959:SF11">
    <property type="entry name" value="GPI TRANSAMIDASE COMPONENT PIG-T"/>
    <property type="match status" value="1"/>
</dbReference>
<dbReference type="InterPro" id="IPR007245">
    <property type="entry name" value="PIG-T"/>
</dbReference>
<evidence type="ECO:0000313" key="2">
    <source>
        <dbReference type="EMBL" id="CAG9312289.1"/>
    </source>
</evidence>
<keyword evidence="1" id="KW-0732">Signal</keyword>
<sequence length="467" mass="53251">MIKPILLLLFYAYAYKETLTFLTVSSSSSLAIINFTDDWTDPHSPITNYGIFPESLYSLLNLSQTKHFEATFAWGTPPPQSSERITIYNKLKNEKIRLDKAGFTLISDSSSNWKMLTSLLSSLFCSYINVDDESIKTKEFQHIHTNDFLCKENFIRAQHLLPCRGNKGFSTLFGSFYSSKYVSLTIAAETDGENKYKYTIRATVEVSSKEPLKSVYDECISSSIELIEDAAIESHPLHTLQISKLSLTSPSSFENQPIKSSRKIGDVRYRFDTTYTHVLKNNSPELLNIAFTEVFPNIVTPLLHTFSHSPIKISKFKKGWTVDFELILKPNEEISIKFQLEKKLLSFEEYPTDPQRGWDIPSTIIIYKGNTLEGILPTDDLLVMTPEPDFSMPFNVICITGSVIAFFYTSIQTLQLWKEKIHWSNPHYETSVIKAQKIQTYVKNGLLGISLVILYILDRKGILKLLG</sequence>
<evidence type="ECO:0008006" key="4">
    <source>
        <dbReference type="Google" id="ProtNLM"/>
    </source>
</evidence>
<comment type="caution">
    <text evidence="2">The sequence shown here is derived from an EMBL/GenBank/DDBJ whole genome shotgun (WGS) entry which is preliminary data.</text>
</comment>
<accession>A0AAU9IB77</accession>
<evidence type="ECO:0000256" key="1">
    <source>
        <dbReference type="SAM" id="SignalP"/>
    </source>
</evidence>
<organism evidence="2 3">
    <name type="scientific">Blepharisma stoltei</name>
    <dbReference type="NCBI Taxonomy" id="1481888"/>
    <lineage>
        <taxon>Eukaryota</taxon>
        <taxon>Sar</taxon>
        <taxon>Alveolata</taxon>
        <taxon>Ciliophora</taxon>
        <taxon>Postciliodesmatophora</taxon>
        <taxon>Heterotrichea</taxon>
        <taxon>Heterotrichida</taxon>
        <taxon>Blepharismidae</taxon>
        <taxon>Blepharisma</taxon>
    </lineage>
</organism>
<keyword evidence="3" id="KW-1185">Reference proteome</keyword>
<reference evidence="2" key="1">
    <citation type="submission" date="2021-09" db="EMBL/GenBank/DDBJ databases">
        <authorList>
            <consortium name="AG Swart"/>
            <person name="Singh M."/>
            <person name="Singh A."/>
            <person name="Seah K."/>
            <person name="Emmerich C."/>
        </authorList>
    </citation>
    <scope>NUCLEOTIDE SEQUENCE</scope>
    <source>
        <strain evidence="2">ATCC30299</strain>
    </source>
</reference>
<feature type="chain" id="PRO_5043415005" description="GPI transamidase component PIG-T" evidence="1">
    <location>
        <begin position="17"/>
        <end position="467"/>
    </location>
</feature>
<dbReference type="GO" id="GO:0042765">
    <property type="term" value="C:GPI-anchor transamidase complex"/>
    <property type="evidence" value="ECO:0007669"/>
    <property type="project" value="InterPro"/>
</dbReference>
<dbReference type="Proteomes" id="UP001162131">
    <property type="component" value="Unassembled WGS sequence"/>
</dbReference>
<evidence type="ECO:0000313" key="3">
    <source>
        <dbReference type="Proteomes" id="UP001162131"/>
    </source>
</evidence>
<feature type="signal peptide" evidence="1">
    <location>
        <begin position="1"/>
        <end position="16"/>
    </location>
</feature>
<gene>
    <name evidence="2" type="ORF">BSTOLATCC_MIC5531</name>
</gene>
<dbReference type="EMBL" id="CAJZBQ010000005">
    <property type="protein sequence ID" value="CAG9312289.1"/>
    <property type="molecule type" value="Genomic_DNA"/>
</dbReference>
<dbReference type="GO" id="GO:0016255">
    <property type="term" value="P:attachment of GPI anchor to protein"/>
    <property type="evidence" value="ECO:0007669"/>
    <property type="project" value="InterPro"/>
</dbReference>
<protein>
    <recommendedName>
        <fullName evidence="4">GPI transamidase component PIG-T</fullName>
    </recommendedName>
</protein>
<name>A0AAU9IB77_9CILI</name>